<name>A0A8S5Q7V6_9CAUD</name>
<protein>
    <submittedName>
        <fullName evidence="1">Tail protein</fullName>
    </submittedName>
</protein>
<dbReference type="EMBL" id="BK015596">
    <property type="protein sequence ID" value="DAE14921.1"/>
    <property type="molecule type" value="Genomic_DNA"/>
</dbReference>
<organism evidence="1">
    <name type="scientific">Myoviridae sp. ct1IL4</name>
    <dbReference type="NCBI Taxonomy" id="2825019"/>
    <lineage>
        <taxon>Viruses</taxon>
        <taxon>Duplodnaviria</taxon>
        <taxon>Heunggongvirae</taxon>
        <taxon>Uroviricota</taxon>
        <taxon>Caudoviricetes</taxon>
    </lineage>
</organism>
<reference evidence="1" key="1">
    <citation type="journal article" date="2021" name="Proc. Natl. Acad. Sci. U.S.A.">
        <title>A Catalog of Tens of Thousands of Viruses from Human Metagenomes Reveals Hidden Associations with Chronic Diseases.</title>
        <authorList>
            <person name="Tisza M.J."/>
            <person name="Buck C.B."/>
        </authorList>
    </citation>
    <scope>NUCLEOTIDE SEQUENCE</scope>
    <source>
        <strain evidence="1">Ct1IL4</strain>
    </source>
</reference>
<sequence length="310" mass="35659">MREGRLYIDNRDAYIDFGVWITRGGYDGLLPFPELVEPDRNDWPDEDGIEPDLEKPTLKPRELNITFVRDVDGRSAGALVEHLSKSGYHLFRIPSLGREWRLRLIQSPAYEDWDTLEAFTLRFAEDRPVRPSSVAIPEGGGRYVPLSEYELDGVPLDRYGVMVTEGRDEIMRSPTVKTNLSRTVLNVDGRIYDTENVFFNSKEVTLKCCLIAGSMTAFWNCYDALFHALVQPGERSLYVDYNIEEYPCYYKRTSGWKLESLRGRVVVTFNLTLEFTVFRMDGIDYLLATEAGELVVTEDGEYYIDLNTYA</sequence>
<proteinExistence type="predicted"/>
<accession>A0A8S5Q7V6</accession>
<evidence type="ECO:0000313" key="1">
    <source>
        <dbReference type="EMBL" id="DAE14921.1"/>
    </source>
</evidence>